<evidence type="ECO:0000313" key="3">
    <source>
        <dbReference type="EMBL" id="QDL53095.1"/>
    </source>
</evidence>
<dbReference type="AlphaFoldDB" id="A0A515EK99"/>
<dbReference type="RefSeq" id="WP_142808636.1">
    <property type="nucleotide sequence ID" value="NZ_CP036282.1"/>
</dbReference>
<proteinExistence type="predicted"/>
<gene>
    <name evidence="3" type="ORF">EXZ61_02310</name>
</gene>
<keyword evidence="2" id="KW-0732">Signal</keyword>
<evidence type="ECO:0000256" key="2">
    <source>
        <dbReference type="SAM" id="SignalP"/>
    </source>
</evidence>
<feature type="chain" id="PRO_5021876204" description="Tetratricopeptide repeat protein" evidence="2">
    <location>
        <begin position="19"/>
        <end position="224"/>
    </location>
</feature>
<organism evidence="3 4">
    <name type="scientific">Rhodoferax aquaticus</name>
    <dbReference type="NCBI Taxonomy" id="2527691"/>
    <lineage>
        <taxon>Bacteria</taxon>
        <taxon>Pseudomonadati</taxon>
        <taxon>Pseudomonadota</taxon>
        <taxon>Betaproteobacteria</taxon>
        <taxon>Burkholderiales</taxon>
        <taxon>Comamonadaceae</taxon>
        <taxon>Rhodoferax</taxon>
    </lineage>
</organism>
<evidence type="ECO:0000256" key="1">
    <source>
        <dbReference type="SAM" id="MobiDB-lite"/>
    </source>
</evidence>
<evidence type="ECO:0000313" key="4">
    <source>
        <dbReference type="Proteomes" id="UP000317365"/>
    </source>
</evidence>
<name>A0A515EK99_9BURK</name>
<reference evidence="4" key="2">
    <citation type="journal article" date="2020" name="Int. J. Syst. Evol. Microbiol.">
        <title>Genomic insights into a novel species Rhodoferax aquaticus sp. nov., isolated from freshwater.</title>
        <authorList>
            <person name="Li T."/>
            <person name="Zhuo Y."/>
            <person name="Jin C.Z."/>
            <person name="Wu X."/>
            <person name="Ko S.R."/>
            <person name="Jin F.J."/>
            <person name="Ahn C.Y."/>
            <person name="Oh H.M."/>
            <person name="Lee H.G."/>
            <person name="Jin L."/>
        </authorList>
    </citation>
    <scope>NUCLEOTIDE SEQUENCE [LARGE SCALE GENOMIC DNA]</scope>
    <source>
        <strain evidence="4">Gr-4</strain>
    </source>
</reference>
<dbReference type="EMBL" id="CP036282">
    <property type="protein sequence ID" value="QDL53095.1"/>
    <property type="molecule type" value="Genomic_DNA"/>
</dbReference>
<feature type="compositionally biased region" description="Polar residues" evidence="1">
    <location>
        <begin position="213"/>
        <end position="224"/>
    </location>
</feature>
<feature type="region of interest" description="Disordered" evidence="1">
    <location>
        <begin position="72"/>
        <end position="143"/>
    </location>
</feature>
<dbReference type="Proteomes" id="UP000317365">
    <property type="component" value="Chromosome"/>
</dbReference>
<evidence type="ECO:0008006" key="5">
    <source>
        <dbReference type="Google" id="ProtNLM"/>
    </source>
</evidence>
<reference evidence="4" key="1">
    <citation type="submission" date="2019-02" db="EMBL/GenBank/DDBJ databases">
        <title>Complete genome sequence of Rhodoferax sp. Gr-4.</title>
        <authorList>
            <person name="Jin L."/>
        </authorList>
    </citation>
    <scope>NUCLEOTIDE SEQUENCE [LARGE SCALE GENOMIC DNA]</scope>
    <source>
        <strain evidence="4">Gr-4</strain>
    </source>
</reference>
<feature type="region of interest" description="Disordered" evidence="1">
    <location>
        <begin position="203"/>
        <end position="224"/>
    </location>
</feature>
<feature type="compositionally biased region" description="Basic and acidic residues" evidence="1">
    <location>
        <begin position="87"/>
        <end position="119"/>
    </location>
</feature>
<keyword evidence="4" id="KW-1185">Reference proteome</keyword>
<accession>A0A515EK99</accession>
<sequence>MRFFVLSILAFFLTSLHAEDLMSSQLADQARQWHEKGRDDLAADLWRKILRADPKHAEAKARLAEIDNPMPAPTAVAIPMQRPPVTETKKPPETPKPKSLRPKEKPTPDLIVKKQEESPRAAPPPKSPSAPVKVAKLPSPPPTVSVEVAKEKVMKREIVRGRTTLDARSVSLPISRSISEPQPPSLGIGPVLSPLSPNTAPIPAPVNPAMLSQPASAVTPTQKR</sequence>
<protein>
    <recommendedName>
        <fullName evidence="5">Tetratricopeptide repeat protein</fullName>
    </recommendedName>
</protein>
<dbReference type="KEGG" id="rhg:EXZ61_02310"/>
<feature type="signal peptide" evidence="2">
    <location>
        <begin position="1"/>
        <end position="18"/>
    </location>
</feature>